<dbReference type="Proteomes" id="UP000294772">
    <property type="component" value="Unassembled WGS sequence"/>
</dbReference>
<organism evidence="1 2">
    <name type="scientific">Caldimonas thermodepolymerans</name>
    <dbReference type="NCBI Taxonomy" id="215580"/>
    <lineage>
        <taxon>Bacteria</taxon>
        <taxon>Pseudomonadati</taxon>
        <taxon>Pseudomonadota</taxon>
        <taxon>Betaproteobacteria</taxon>
        <taxon>Burkholderiales</taxon>
        <taxon>Sphaerotilaceae</taxon>
        <taxon>Caldimonas</taxon>
    </lineage>
</organism>
<dbReference type="RefSeq" id="WP_132765351.1">
    <property type="nucleotide sequence ID" value="NZ_CP110416.1"/>
</dbReference>
<dbReference type="EMBL" id="SLXF01000006">
    <property type="protein sequence ID" value="TCP06551.1"/>
    <property type="molecule type" value="Genomic_DNA"/>
</dbReference>
<protein>
    <submittedName>
        <fullName evidence="1">Uncharacterized protein</fullName>
    </submittedName>
</protein>
<proteinExistence type="predicted"/>
<name>A0AA46DDE4_9BURK</name>
<dbReference type="AlphaFoldDB" id="A0AA46DDE4"/>
<evidence type="ECO:0000313" key="1">
    <source>
        <dbReference type="EMBL" id="TCP06551.1"/>
    </source>
</evidence>
<gene>
    <name evidence="1" type="ORF">EV676_10634</name>
</gene>
<evidence type="ECO:0000313" key="2">
    <source>
        <dbReference type="Proteomes" id="UP000294772"/>
    </source>
</evidence>
<sequence length="141" mass="15251">MDTALVHLRVPAATKARWVRASRAAGMRLTDWITTAVEAHMRTQIKIPDDVTIADLKLAREPDGSVSFDTSVIAKIERASGLPEGTFMAQPEDALGELLAKWYRMHLAAGGDPDPVWTDLIGEVQAEEAAGQHVSLPPGRA</sequence>
<comment type="caution">
    <text evidence="1">The sequence shown here is derived from an EMBL/GenBank/DDBJ whole genome shotgun (WGS) entry which is preliminary data.</text>
</comment>
<accession>A0AA46DDE4</accession>
<reference evidence="1 2" key="1">
    <citation type="submission" date="2019-03" db="EMBL/GenBank/DDBJ databases">
        <title>Genomic Encyclopedia of Type Strains, Phase IV (KMG-IV): sequencing the most valuable type-strain genomes for metagenomic binning, comparative biology and taxonomic classification.</title>
        <authorList>
            <person name="Goeker M."/>
        </authorList>
    </citation>
    <scope>NUCLEOTIDE SEQUENCE [LARGE SCALE GENOMIC DNA]</scope>
    <source>
        <strain evidence="1 2">DSM 15264</strain>
    </source>
</reference>